<name>A0A921KEE9_SPOPS</name>
<evidence type="ECO:0000256" key="1">
    <source>
        <dbReference type="SAM" id="Phobius"/>
    </source>
</evidence>
<gene>
    <name evidence="2" type="ORF">K8V56_18120</name>
</gene>
<dbReference type="PROSITE" id="PS51257">
    <property type="entry name" value="PROKAR_LIPOPROTEIN"/>
    <property type="match status" value="1"/>
</dbReference>
<feature type="transmembrane region" description="Helical" evidence="1">
    <location>
        <begin position="6"/>
        <end position="25"/>
    </location>
</feature>
<proteinExistence type="predicted"/>
<comment type="caution">
    <text evidence="2">The sequence shown here is derived from an EMBL/GenBank/DDBJ whole genome shotgun (WGS) entry which is preliminary data.</text>
</comment>
<dbReference type="AlphaFoldDB" id="A0A921KEE9"/>
<keyword evidence="1" id="KW-0472">Membrane</keyword>
<dbReference type="Proteomes" id="UP000698173">
    <property type="component" value="Unassembled WGS sequence"/>
</dbReference>
<keyword evidence="1" id="KW-1133">Transmembrane helix</keyword>
<dbReference type="EMBL" id="DYWT01000276">
    <property type="protein sequence ID" value="HJF33685.1"/>
    <property type="molecule type" value="Genomic_DNA"/>
</dbReference>
<reference evidence="2" key="1">
    <citation type="journal article" date="2021" name="PeerJ">
        <title>Extensive microbial diversity within the chicken gut microbiome revealed by metagenomics and culture.</title>
        <authorList>
            <person name="Gilroy R."/>
            <person name="Ravi A."/>
            <person name="Getino M."/>
            <person name="Pursley I."/>
            <person name="Horton D.L."/>
            <person name="Alikhan N.F."/>
            <person name="Baker D."/>
            <person name="Gharbi K."/>
            <person name="Hall N."/>
            <person name="Watson M."/>
            <person name="Adriaenssens E.M."/>
            <person name="Foster-Nyarko E."/>
            <person name="Jarju S."/>
            <person name="Secka A."/>
            <person name="Antonio M."/>
            <person name="Oren A."/>
            <person name="Chaudhuri R.R."/>
            <person name="La Ragione R."/>
            <person name="Hildebrand F."/>
            <person name="Pallen M.J."/>
        </authorList>
    </citation>
    <scope>NUCLEOTIDE SEQUENCE</scope>
    <source>
        <strain evidence="2">CHK171-7178</strain>
    </source>
</reference>
<protein>
    <submittedName>
        <fullName evidence="2">Uncharacterized protein</fullName>
    </submittedName>
</protein>
<evidence type="ECO:0000313" key="2">
    <source>
        <dbReference type="EMBL" id="HJF33685.1"/>
    </source>
</evidence>
<reference evidence="2" key="2">
    <citation type="submission" date="2021-09" db="EMBL/GenBank/DDBJ databases">
        <authorList>
            <person name="Gilroy R."/>
        </authorList>
    </citation>
    <scope>NUCLEOTIDE SEQUENCE</scope>
    <source>
        <strain evidence="2">CHK171-7178</strain>
    </source>
</reference>
<sequence length="53" mass="5596">MKGKNLVIGLVLLIIVSCVAVYFAMQITINNMENGMAPIETVVESIEGNSGAV</sequence>
<evidence type="ECO:0000313" key="3">
    <source>
        <dbReference type="Proteomes" id="UP000698173"/>
    </source>
</evidence>
<accession>A0A921KEE9</accession>
<keyword evidence="1" id="KW-0812">Transmembrane</keyword>
<organism evidence="2 3">
    <name type="scientific">Sporosarcina psychrophila</name>
    <name type="common">Bacillus psychrophilus</name>
    <dbReference type="NCBI Taxonomy" id="1476"/>
    <lineage>
        <taxon>Bacteria</taxon>
        <taxon>Bacillati</taxon>
        <taxon>Bacillota</taxon>
        <taxon>Bacilli</taxon>
        <taxon>Bacillales</taxon>
        <taxon>Caryophanaceae</taxon>
        <taxon>Sporosarcina</taxon>
    </lineage>
</organism>